<sequence>MEYYILFLVLVILGLVIYLNVMCSIALYRTDDLEKVQKLAQALIVWFVPILGPFFILRLIHSFDESSIPSRWFPNDYINSYIRQALGIQARVVNRSMKDAAEIEAYEVFSGSMSSSSNSSSD</sequence>
<keyword evidence="1" id="KW-0472">Membrane</keyword>
<feature type="transmembrane region" description="Helical" evidence="1">
    <location>
        <begin position="39"/>
        <end position="60"/>
    </location>
</feature>
<accession>A0ABP7M8E4</accession>
<comment type="caution">
    <text evidence="2">The sequence shown here is derived from an EMBL/GenBank/DDBJ whole genome shotgun (WGS) entry which is preliminary data.</text>
</comment>
<reference evidence="3" key="1">
    <citation type="journal article" date="2019" name="Int. J. Syst. Evol. Microbiol.">
        <title>The Global Catalogue of Microorganisms (GCM) 10K type strain sequencing project: providing services to taxonomists for standard genome sequencing and annotation.</title>
        <authorList>
            <consortium name="The Broad Institute Genomics Platform"/>
            <consortium name="The Broad Institute Genome Sequencing Center for Infectious Disease"/>
            <person name="Wu L."/>
            <person name="Ma J."/>
        </authorList>
    </citation>
    <scope>NUCLEOTIDE SEQUENCE [LARGE SCALE GENOMIC DNA]</scope>
    <source>
        <strain evidence="3">JCM 17551</strain>
    </source>
</reference>
<keyword evidence="3" id="KW-1185">Reference proteome</keyword>
<protein>
    <submittedName>
        <fullName evidence="2">Uncharacterized protein</fullName>
    </submittedName>
</protein>
<evidence type="ECO:0000256" key="1">
    <source>
        <dbReference type="SAM" id="Phobius"/>
    </source>
</evidence>
<dbReference type="RefSeq" id="WP_344796114.1">
    <property type="nucleotide sequence ID" value="NZ_BAABBN010000004.1"/>
</dbReference>
<dbReference type="EMBL" id="BAABBN010000004">
    <property type="protein sequence ID" value="GAA3917140.1"/>
    <property type="molecule type" value="Genomic_DNA"/>
</dbReference>
<proteinExistence type="predicted"/>
<name>A0ABP7M8E4_9GAMM</name>
<evidence type="ECO:0000313" key="2">
    <source>
        <dbReference type="EMBL" id="GAA3917140.1"/>
    </source>
</evidence>
<keyword evidence="1" id="KW-1133">Transmembrane helix</keyword>
<dbReference type="Proteomes" id="UP001501565">
    <property type="component" value="Unassembled WGS sequence"/>
</dbReference>
<gene>
    <name evidence="2" type="ORF">GCM10022277_10070</name>
</gene>
<feature type="transmembrane region" description="Helical" evidence="1">
    <location>
        <begin position="6"/>
        <end position="27"/>
    </location>
</feature>
<keyword evidence="1" id="KW-0812">Transmembrane</keyword>
<organism evidence="2 3">
    <name type="scientific">Litoribacillus peritrichatus</name>
    <dbReference type="NCBI Taxonomy" id="718191"/>
    <lineage>
        <taxon>Bacteria</taxon>
        <taxon>Pseudomonadati</taxon>
        <taxon>Pseudomonadota</taxon>
        <taxon>Gammaproteobacteria</taxon>
        <taxon>Oceanospirillales</taxon>
        <taxon>Oceanospirillaceae</taxon>
        <taxon>Litoribacillus</taxon>
    </lineage>
</organism>
<evidence type="ECO:0000313" key="3">
    <source>
        <dbReference type="Proteomes" id="UP001501565"/>
    </source>
</evidence>